<feature type="compositionally biased region" description="Polar residues" evidence="16">
    <location>
        <begin position="44"/>
        <end position="63"/>
    </location>
</feature>
<feature type="coiled-coil region" evidence="15">
    <location>
        <begin position="860"/>
        <end position="899"/>
    </location>
</feature>
<dbReference type="SUPFAM" id="SSF52540">
    <property type="entry name" value="P-loop containing nucleoside triphosphate hydrolases"/>
    <property type="match status" value="2"/>
</dbReference>
<evidence type="ECO:0000256" key="1">
    <source>
        <dbReference type="ARBA" id="ARBA00001946"/>
    </source>
</evidence>
<dbReference type="PANTHER" id="PTHR10903:SF135">
    <property type="entry name" value="TRANSLOCASE OF CHLOROPLAST 120, CHLOROPLASTIC-RELATED"/>
    <property type="match status" value="1"/>
</dbReference>
<keyword evidence="13" id="KW-0472">Membrane</keyword>
<feature type="region of interest" description="Disordered" evidence="16">
    <location>
        <begin position="44"/>
        <end position="69"/>
    </location>
</feature>
<dbReference type="GO" id="GO:0015031">
    <property type="term" value="P:protein transport"/>
    <property type="evidence" value="ECO:0007669"/>
    <property type="project" value="UniProtKB-KW"/>
</dbReference>
<keyword evidence="15" id="KW-0175">Coiled coil</keyword>
<organism evidence="18 19">
    <name type="scientific">Mycena citricolor</name>
    <dbReference type="NCBI Taxonomy" id="2018698"/>
    <lineage>
        <taxon>Eukaryota</taxon>
        <taxon>Fungi</taxon>
        <taxon>Dikarya</taxon>
        <taxon>Basidiomycota</taxon>
        <taxon>Agaricomycotina</taxon>
        <taxon>Agaricomycetes</taxon>
        <taxon>Agaricomycetidae</taxon>
        <taxon>Agaricales</taxon>
        <taxon>Marasmiineae</taxon>
        <taxon>Mycenaceae</taxon>
        <taxon>Mycena</taxon>
    </lineage>
</organism>
<keyword evidence="9" id="KW-1002">Plastid outer membrane</keyword>
<feature type="domain" description="G" evidence="17">
    <location>
        <begin position="638"/>
        <end position="695"/>
    </location>
</feature>
<keyword evidence="7" id="KW-0479">Metal-binding</keyword>
<evidence type="ECO:0000256" key="5">
    <source>
        <dbReference type="ARBA" id="ARBA00022640"/>
    </source>
</evidence>
<comment type="cofactor">
    <cofactor evidence="1">
        <name>Mg(2+)</name>
        <dbReference type="ChEBI" id="CHEBI:18420"/>
    </cofactor>
</comment>
<feature type="compositionally biased region" description="Basic and acidic residues" evidence="16">
    <location>
        <begin position="524"/>
        <end position="534"/>
    </location>
</feature>
<evidence type="ECO:0000256" key="4">
    <source>
        <dbReference type="ARBA" id="ARBA00022528"/>
    </source>
</evidence>
<keyword evidence="11" id="KW-0653">Protein transport</keyword>
<dbReference type="GO" id="GO:0016020">
    <property type="term" value="C:membrane"/>
    <property type="evidence" value="ECO:0007669"/>
    <property type="project" value="UniProtKB-SubCell"/>
</dbReference>
<evidence type="ECO:0000256" key="9">
    <source>
        <dbReference type="ARBA" id="ARBA00022805"/>
    </source>
</evidence>
<comment type="subcellular location">
    <subcellularLocation>
        <location evidence="2">Membrane</location>
        <topology evidence="2">Single-pass membrane protein</topology>
    </subcellularLocation>
    <subcellularLocation>
        <location evidence="14">Plastid</location>
        <location evidence="14">Chloroplast outer membrane</location>
    </subcellularLocation>
</comment>
<dbReference type="GO" id="GO:0046872">
    <property type="term" value="F:metal ion binding"/>
    <property type="evidence" value="ECO:0007669"/>
    <property type="project" value="UniProtKB-KW"/>
</dbReference>
<feature type="compositionally biased region" description="Low complexity" evidence="16">
    <location>
        <begin position="428"/>
        <end position="452"/>
    </location>
</feature>
<dbReference type="Pfam" id="PF01926">
    <property type="entry name" value="MMR_HSR1"/>
    <property type="match status" value="2"/>
</dbReference>
<keyword evidence="10" id="KW-0460">Magnesium</keyword>
<reference evidence="18" key="1">
    <citation type="submission" date="2023-11" db="EMBL/GenBank/DDBJ databases">
        <authorList>
            <person name="De Vega J J."/>
            <person name="De Vega J J."/>
        </authorList>
    </citation>
    <scope>NUCLEOTIDE SEQUENCE</scope>
</reference>
<comment type="caution">
    <text evidence="18">The sequence shown here is derived from an EMBL/GenBank/DDBJ whole genome shotgun (WGS) entry which is preliminary data.</text>
</comment>
<evidence type="ECO:0000256" key="10">
    <source>
        <dbReference type="ARBA" id="ARBA00022842"/>
    </source>
</evidence>
<evidence type="ECO:0000256" key="16">
    <source>
        <dbReference type="SAM" id="MobiDB-lite"/>
    </source>
</evidence>
<evidence type="ECO:0000256" key="15">
    <source>
        <dbReference type="SAM" id="Coils"/>
    </source>
</evidence>
<evidence type="ECO:0000256" key="3">
    <source>
        <dbReference type="ARBA" id="ARBA00022448"/>
    </source>
</evidence>
<evidence type="ECO:0000256" key="7">
    <source>
        <dbReference type="ARBA" id="ARBA00022723"/>
    </source>
</evidence>
<dbReference type="InterPro" id="IPR027417">
    <property type="entry name" value="P-loop_NTPase"/>
</dbReference>
<dbReference type="InterPro" id="IPR006073">
    <property type="entry name" value="GTP-bd"/>
</dbReference>
<keyword evidence="12" id="KW-1133">Transmembrane helix</keyword>
<evidence type="ECO:0000256" key="2">
    <source>
        <dbReference type="ARBA" id="ARBA00004167"/>
    </source>
</evidence>
<feature type="coiled-coil region" evidence="15">
    <location>
        <begin position="298"/>
        <end position="370"/>
    </location>
</feature>
<name>A0AAD2H3H2_9AGAR</name>
<evidence type="ECO:0000256" key="11">
    <source>
        <dbReference type="ARBA" id="ARBA00022927"/>
    </source>
</evidence>
<feature type="compositionally biased region" description="Basic and acidic residues" evidence="16">
    <location>
        <begin position="404"/>
        <end position="427"/>
    </location>
</feature>
<gene>
    <name evidence="18" type="ORF">MYCIT1_LOCUS11478</name>
</gene>
<evidence type="ECO:0000259" key="17">
    <source>
        <dbReference type="Pfam" id="PF01926"/>
    </source>
</evidence>
<sequence>MTQIPHSRPLPSPPPQDNFPADPPSDVSMAPLFSIPFIKKKKTSSIMSDQSGATGQQLSSPSKSMHDAGYIVDGFDQEPTTSEPTAEIAILGLTGSGKTTFVNLLLNSDRKMSVGKGLRSCTVEVQEALIEIDGRRVILIDTPGFDDSARSDADVLTLIAKYLADRYNAGRKLAGVIYLHRISDVRMNGVAQRTFRMFRKLCGKETLCNVAIVTNMWSEVSKDVGEARERELRNGRRFFQPAVERDAVILRHSNTAESARNIVRDLLRRREPRPLRIQREMVDDKKGIPETDAGEELGRALAEQINKHRKNLAAVEREIQGGFTPLLMSESPLLMIEYIDALAKKDEETRQELEIEKDKLQFEIERAQEEELRMAVAMIDLVHAQGGLEARLNQELPPTPVTPRAEERTQAEENPRAVDRSRIEENIPRTTKTTPNATTPAVPLRRPTRSTTMPPPAALHLDQQIQKAVAVANGEIKSNPPTLPSRVSQSKPSVQAPDNVGSPSSLERSAALRQPMMSSNRPGKSVEEPKEKENASSPVTPSGLASKAITSSAFAADFPVLQNDNGVKWTHASTAANAHSVVVNETVYAHSYYVADSRYPQVAKRTESQLPSAGRTGKFLQMISDPHYRAKVDKSAFIAVLGATGSGKSTFINLISKASLGVGNTLKSCTSKVQEAPTIQINNQMVTLVDTPGFDDTTRSDASVLKMIADFFCRLYRDGMSVTGIIYVHRISDIRMTGAALRNLRMFIQLCGPDALRNVAVMTNMWSKVRPEVGQSREKELFADAKFFGPVIKAGARQFRHDDSLESSLRIVSSLLSNRPVLLQIQREMVLERKAVAKTAAGRELNRELAEQLYRHRVQMTALQKEIKDAIQQKDEETRQELESERSKLMVEYTRAQNDARELSQFVESDLRKTSDNLAKAEAMVSR</sequence>
<feature type="region of interest" description="Disordered" evidence="16">
    <location>
        <begin position="393"/>
        <end position="456"/>
    </location>
</feature>
<keyword evidence="4" id="KW-0150">Chloroplast</keyword>
<feature type="region of interest" description="Disordered" evidence="16">
    <location>
        <begin position="1"/>
        <end position="30"/>
    </location>
</feature>
<keyword evidence="8" id="KW-0378">Hydrolase</keyword>
<evidence type="ECO:0000256" key="8">
    <source>
        <dbReference type="ARBA" id="ARBA00022801"/>
    </source>
</evidence>
<keyword evidence="6" id="KW-0812">Transmembrane</keyword>
<dbReference type="GO" id="GO:0016787">
    <property type="term" value="F:hydrolase activity"/>
    <property type="evidence" value="ECO:0007669"/>
    <property type="project" value="UniProtKB-KW"/>
</dbReference>
<dbReference type="Proteomes" id="UP001295794">
    <property type="component" value="Unassembled WGS sequence"/>
</dbReference>
<protein>
    <recommendedName>
        <fullName evidence="17">G domain-containing protein</fullName>
    </recommendedName>
</protein>
<feature type="region of interest" description="Disordered" evidence="16">
    <location>
        <begin position="476"/>
        <end position="544"/>
    </location>
</feature>
<keyword evidence="19" id="KW-1185">Reference proteome</keyword>
<dbReference type="GO" id="GO:0005525">
    <property type="term" value="F:GTP binding"/>
    <property type="evidence" value="ECO:0007669"/>
    <property type="project" value="InterPro"/>
</dbReference>
<dbReference type="CDD" id="cd00882">
    <property type="entry name" value="Ras_like_GTPase"/>
    <property type="match status" value="2"/>
</dbReference>
<dbReference type="PANTHER" id="PTHR10903">
    <property type="entry name" value="GTPASE, IMAP FAMILY MEMBER-RELATED"/>
    <property type="match status" value="1"/>
</dbReference>
<dbReference type="Gene3D" id="3.40.50.300">
    <property type="entry name" value="P-loop containing nucleotide triphosphate hydrolases"/>
    <property type="match status" value="2"/>
</dbReference>
<feature type="compositionally biased region" description="Pro residues" evidence="16">
    <location>
        <begin position="8"/>
        <end position="23"/>
    </location>
</feature>
<evidence type="ECO:0000313" key="18">
    <source>
        <dbReference type="EMBL" id="CAK5268327.1"/>
    </source>
</evidence>
<feature type="domain" description="G" evidence="17">
    <location>
        <begin position="87"/>
        <end position="151"/>
    </location>
</feature>
<evidence type="ECO:0000256" key="13">
    <source>
        <dbReference type="ARBA" id="ARBA00023136"/>
    </source>
</evidence>
<evidence type="ECO:0000313" key="19">
    <source>
        <dbReference type="Proteomes" id="UP001295794"/>
    </source>
</evidence>
<dbReference type="EMBL" id="CAVNYO010000138">
    <property type="protein sequence ID" value="CAK5268327.1"/>
    <property type="molecule type" value="Genomic_DNA"/>
</dbReference>
<evidence type="ECO:0000256" key="6">
    <source>
        <dbReference type="ARBA" id="ARBA00022692"/>
    </source>
</evidence>
<accession>A0AAD2H3H2</accession>
<dbReference type="AlphaFoldDB" id="A0AAD2H3H2"/>
<evidence type="ECO:0000256" key="12">
    <source>
        <dbReference type="ARBA" id="ARBA00022989"/>
    </source>
</evidence>
<dbReference type="InterPro" id="IPR045058">
    <property type="entry name" value="GIMA/IAN/Toc"/>
</dbReference>
<keyword evidence="5" id="KW-0934">Plastid</keyword>
<evidence type="ECO:0000256" key="14">
    <source>
        <dbReference type="ARBA" id="ARBA00024013"/>
    </source>
</evidence>
<proteinExistence type="predicted"/>
<keyword evidence="3" id="KW-0813">Transport</keyword>